<dbReference type="PROSITE" id="PS51186">
    <property type="entry name" value="GNAT"/>
    <property type="match status" value="1"/>
</dbReference>
<evidence type="ECO:0000313" key="5">
    <source>
        <dbReference type="Proteomes" id="UP000578686"/>
    </source>
</evidence>
<dbReference type="GO" id="GO:0016747">
    <property type="term" value="F:acyltransferase activity, transferring groups other than amino-acyl groups"/>
    <property type="evidence" value="ECO:0007669"/>
    <property type="project" value="InterPro"/>
</dbReference>
<keyword evidence="5" id="KW-1185">Reference proteome</keyword>
<dbReference type="CDD" id="cd04301">
    <property type="entry name" value="NAT_SF"/>
    <property type="match status" value="1"/>
</dbReference>
<evidence type="ECO:0000259" key="3">
    <source>
        <dbReference type="PROSITE" id="PS51186"/>
    </source>
</evidence>
<dbReference type="SUPFAM" id="SSF55729">
    <property type="entry name" value="Acyl-CoA N-acyltransferases (Nat)"/>
    <property type="match status" value="1"/>
</dbReference>
<dbReference type="Pfam" id="PF00583">
    <property type="entry name" value="Acetyltransf_1"/>
    <property type="match status" value="1"/>
</dbReference>
<organism evidence="4 5">
    <name type="scientific">Streptomyces lonarensis</name>
    <dbReference type="NCBI Taxonomy" id="700599"/>
    <lineage>
        <taxon>Bacteria</taxon>
        <taxon>Bacillati</taxon>
        <taxon>Actinomycetota</taxon>
        <taxon>Actinomycetes</taxon>
        <taxon>Kitasatosporales</taxon>
        <taxon>Streptomycetaceae</taxon>
        <taxon>Streptomyces</taxon>
    </lineage>
</organism>
<keyword evidence="2" id="KW-0012">Acyltransferase</keyword>
<protein>
    <submittedName>
        <fullName evidence="4">GNAT family N-acetyltransferase</fullName>
    </submittedName>
</protein>
<dbReference type="Proteomes" id="UP000578686">
    <property type="component" value="Unassembled WGS sequence"/>
</dbReference>
<dbReference type="PANTHER" id="PTHR43877">
    <property type="entry name" value="AMINOALKYLPHOSPHONATE N-ACETYLTRANSFERASE-RELATED-RELATED"/>
    <property type="match status" value="1"/>
</dbReference>
<gene>
    <name evidence="4" type="ORF">HCN56_00130</name>
</gene>
<evidence type="ECO:0000256" key="2">
    <source>
        <dbReference type="ARBA" id="ARBA00023315"/>
    </source>
</evidence>
<feature type="domain" description="N-acetyltransferase" evidence="3">
    <location>
        <begin position="17"/>
        <end position="168"/>
    </location>
</feature>
<dbReference type="AlphaFoldDB" id="A0A7X6CWR3"/>
<dbReference type="InterPro" id="IPR016181">
    <property type="entry name" value="Acyl_CoA_acyltransferase"/>
</dbReference>
<name>A0A7X6CWR3_9ACTN</name>
<dbReference type="Gene3D" id="3.40.630.30">
    <property type="match status" value="1"/>
</dbReference>
<accession>A0A7X6CWR3</accession>
<dbReference type="InterPro" id="IPR000182">
    <property type="entry name" value="GNAT_dom"/>
</dbReference>
<sequence>MTLVPIASDGSVLGANPVLSEVPYDHPDARSLTQSLRAEQASLYGFADDPADTPSVVFDASTDGRFVVAYVGGEPVGCGGIRRLDTRTAEIKRMYTVDHARGYGIGTGILDHLERHAASFGADKVLLETGRHNMAALALYRRAGYGPCRSYVPGRDLQVNRAMTKRLDSV</sequence>
<keyword evidence="1 4" id="KW-0808">Transferase</keyword>
<dbReference type="PANTHER" id="PTHR43877:SF2">
    <property type="entry name" value="AMINOALKYLPHOSPHONATE N-ACETYLTRANSFERASE-RELATED"/>
    <property type="match status" value="1"/>
</dbReference>
<proteinExistence type="predicted"/>
<dbReference type="EMBL" id="JAAVJD010000001">
    <property type="protein sequence ID" value="NJQ04026.1"/>
    <property type="molecule type" value="Genomic_DNA"/>
</dbReference>
<evidence type="ECO:0000256" key="1">
    <source>
        <dbReference type="ARBA" id="ARBA00022679"/>
    </source>
</evidence>
<dbReference type="InterPro" id="IPR050832">
    <property type="entry name" value="Bact_Acetyltransf"/>
</dbReference>
<comment type="caution">
    <text evidence="4">The sequence shown here is derived from an EMBL/GenBank/DDBJ whole genome shotgun (WGS) entry which is preliminary data.</text>
</comment>
<reference evidence="4 5" key="1">
    <citation type="submission" date="2020-03" db="EMBL/GenBank/DDBJ databases">
        <title>Draft genome of Streptomyces sp. ventii, isolated from the Axial Seamount in the Pacific Ocean, and resequencing of the two type strains Streptomyces lonarensis strain NCL 716 and Streptomyces bohaiensis strain 11A07.</title>
        <authorList>
            <person name="Loughran R.M."/>
            <person name="Pfannmuller K.M."/>
            <person name="Wasson B.J."/>
            <person name="Deadmond M.C."/>
            <person name="Paddock B.E."/>
            <person name="Koyack M.J."/>
            <person name="Gallegos D.A."/>
            <person name="Mitchell E.A."/>
            <person name="Ushijima B."/>
            <person name="Saw J.H."/>
            <person name="Mcphail K.L."/>
            <person name="Videau P."/>
        </authorList>
    </citation>
    <scope>NUCLEOTIDE SEQUENCE [LARGE SCALE GENOMIC DNA]</scope>
    <source>
        <strain evidence="4 5">NCL716</strain>
    </source>
</reference>
<evidence type="ECO:0000313" key="4">
    <source>
        <dbReference type="EMBL" id="NJQ04026.1"/>
    </source>
</evidence>
<dbReference type="RefSeq" id="WP_167967330.1">
    <property type="nucleotide sequence ID" value="NZ_BHZG01000009.1"/>
</dbReference>